<evidence type="ECO:0000256" key="1">
    <source>
        <dbReference type="ARBA" id="ARBA00023015"/>
    </source>
</evidence>
<dbReference type="InterPro" id="IPR018060">
    <property type="entry name" value="HTH_AraC"/>
</dbReference>
<dbReference type="AlphaFoldDB" id="A0A6N8TIJ2"/>
<dbReference type="InterPro" id="IPR009057">
    <property type="entry name" value="Homeodomain-like_sf"/>
</dbReference>
<dbReference type="PANTHER" id="PTHR43280">
    <property type="entry name" value="ARAC-FAMILY TRANSCRIPTIONAL REGULATOR"/>
    <property type="match status" value="1"/>
</dbReference>
<dbReference type="RefSeq" id="WP_160787335.1">
    <property type="nucleotide sequence ID" value="NZ_CP086610.1"/>
</dbReference>
<dbReference type="PROSITE" id="PS01124">
    <property type="entry name" value="HTH_ARAC_FAMILY_2"/>
    <property type="match status" value="1"/>
</dbReference>
<dbReference type="GO" id="GO:0043565">
    <property type="term" value="F:sequence-specific DNA binding"/>
    <property type="evidence" value="ECO:0007669"/>
    <property type="project" value="InterPro"/>
</dbReference>
<evidence type="ECO:0000256" key="3">
    <source>
        <dbReference type="ARBA" id="ARBA00023163"/>
    </source>
</evidence>
<dbReference type="GO" id="GO:0003700">
    <property type="term" value="F:DNA-binding transcription factor activity"/>
    <property type="evidence" value="ECO:0007669"/>
    <property type="project" value="InterPro"/>
</dbReference>
<organism evidence="5 6">
    <name type="scientific">Shinella zoogloeoides</name>
    <name type="common">Crabtreella saccharophila</name>
    <dbReference type="NCBI Taxonomy" id="352475"/>
    <lineage>
        <taxon>Bacteria</taxon>
        <taxon>Pseudomonadati</taxon>
        <taxon>Pseudomonadota</taxon>
        <taxon>Alphaproteobacteria</taxon>
        <taxon>Hyphomicrobiales</taxon>
        <taxon>Rhizobiaceae</taxon>
        <taxon>Shinella</taxon>
    </lineage>
</organism>
<dbReference type="InterPro" id="IPR020449">
    <property type="entry name" value="Tscrpt_reg_AraC-type_HTH"/>
</dbReference>
<comment type="caution">
    <text evidence="5">The sequence shown here is derived from an EMBL/GenBank/DDBJ whole genome shotgun (WGS) entry which is preliminary data.</text>
</comment>
<name>A0A6N8TIJ2_SHIZO</name>
<dbReference type="PROSITE" id="PS00041">
    <property type="entry name" value="HTH_ARAC_FAMILY_1"/>
    <property type="match status" value="1"/>
</dbReference>
<evidence type="ECO:0000313" key="5">
    <source>
        <dbReference type="EMBL" id="MXO02036.1"/>
    </source>
</evidence>
<dbReference type="EMBL" id="WUML01000016">
    <property type="protein sequence ID" value="MXO02036.1"/>
    <property type="molecule type" value="Genomic_DNA"/>
</dbReference>
<dbReference type="PANTHER" id="PTHR43280:SF2">
    <property type="entry name" value="HTH-TYPE TRANSCRIPTIONAL REGULATOR EXSA"/>
    <property type="match status" value="1"/>
</dbReference>
<dbReference type="Proteomes" id="UP000440304">
    <property type="component" value="Unassembled WGS sequence"/>
</dbReference>
<keyword evidence="3" id="KW-0804">Transcription</keyword>
<keyword evidence="1" id="KW-0805">Transcription regulation</keyword>
<keyword evidence="2" id="KW-0238">DNA-binding</keyword>
<proteinExistence type="predicted"/>
<feature type="domain" description="HTH araC/xylS-type" evidence="4">
    <location>
        <begin position="1"/>
        <end position="74"/>
    </location>
</feature>
<reference evidence="5 6" key="1">
    <citation type="submission" date="2019-12" db="EMBL/GenBank/DDBJ databases">
        <title>Shinella granuli gen. nov., sp. nov., and proposal of the reclassification of Zoogloea ramigera ATCC 19623 as Shinella zoogloeoides sp. nov.</title>
        <authorList>
            <person name="Gao J."/>
        </authorList>
    </citation>
    <scope>NUCLEOTIDE SEQUENCE [LARGE SCALE GENOMIC DNA]</scope>
    <source>
        <strain evidence="5 6">DSM 287</strain>
    </source>
</reference>
<sequence>MTPRYVNVLLSETGAGLTERVLELRLLQAKAMLSEPRCFNMRIGEIALRSGFSDVSYFNRCFKRRFGCSPRGAR</sequence>
<dbReference type="PRINTS" id="PR00032">
    <property type="entry name" value="HTHARAC"/>
</dbReference>
<dbReference type="SMART" id="SM00342">
    <property type="entry name" value="HTH_ARAC"/>
    <property type="match status" value="1"/>
</dbReference>
<gene>
    <name evidence="5" type="ORF">GR156_17075</name>
</gene>
<dbReference type="InterPro" id="IPR018062">
    <property type="entry name" value="HTH_AraC-typ_CS"/>
</dbReference>
<dbReference type="SUPFAM" id="SSF46689">
    <property type="entry name" value="Homeodomain-like"/>
    <property type="match status" value="1"/>
</dbReference>
<dbReference type="Gene3D" id="1.10.10.60">
    <property type="entry name" value="Homeodomain-like"/>
    <property type="match status" value="1"/>
</dbReference>
<protein>
    <submittedName>
        <fullName evidence="5">Helix-turn-helix domain-containing protein</fullName>
    </submittedName>
</protein>
<dbReference type="OrthoDB" id="252470at2"/>
<accession>A0A6N8TIJ2</accession>
<evidence type="ECO:0000259" key="4">
    <source>
        <dbReference type="PROSITE" id="PS01124"/>
    </source>
</evidence>
<evidence type="ECO:0000256" key="2">
    <source>
        <dbReference type="ARBA" id="ARBA00023125"/>
    </source>
</evidence>
<evidence type="ECO:0000313" key="6">
    <source>
        <dbReference type="Proteomes" id="UP000440304"/>
    </source>
</evidence>
<dbReference type="Pfam" id="PF12833">
    <property type="entry name" value="HTH_18"/>
    <property type="match status" value="1"/>
</dbReference>